<evidence type="ECO:0000313" key="2">
    <source>
        <dbReference type="Proteomes" id="UP000639338"/>
    </source>
</evidence>
<dbReference type="AlphaFoldDB" id="A0A834XSE7"/>
<protein>
    <submittedName>
        <fullName evidence="1">Uncharacterized protein</fullName>
    </submittedName>
</protein>
<keyword evidence="2" id="KW-1185">Reference proteome</keyword>
<evidence type="ECO:0000313" key="1">
    <source>
        <dbReference type="EMBL" id="KAF7991961.1"/>
    </source>
</evidence>
<dbReference type="Proteomes" id="UP000639338">
    <property type="component" value="Unassembled WGS sequence"/>
</dbReference>
<dbReference type="EMBL" id="JACMRX010000004">
    <property type="protein sequence ID" value="KAF7991961.1"/>
    <property type="molecule type" value="Genomic_DNA"/>
</dbReference>
<comment type="caution">
    <text evidence="1">The sequence shown here is derived from an EMBL/GenBank/DDBJ whole genome shotgun (WGS) entry which is preliminary data.</text>
</comment>
<gene>
    <name evidence="1" type="ORF">HCN44_010762</name>
</gene>
<proteinExistence type="predicted"/>
<reference evidence="1 2" key="1">
    <citation type="submission" date="2020-08" db="EMBL/GenBank/DDBJ databases">
        <title>Aphidius gifuensis genome sequencing and assembly.</title>
        <authorList>
            <person name="Du Z."/>
        </authorList>
    </citation>
    <scope>NUCLEOTIDE SEQUENCE [LARGE SCALE GENOMIC DNA]</scope>
    <source>
        <strain evidence="1">YNYX2018</strain>
        <tissue evidence="1">Adults</tissue>
    </source>
</reference>
<sequence length="483" mass="55153">MAGLLIKNIAQQLNTMVTEESESLCHPEKSNNNNSNPTSFIDILRQLVRDDIGSSSDAIDNTRIQVPAIKKSTNRWAESMAKCKLELVFLQCTVWLKHLAGASNYIPSDELMKIIEGLDDEKLSKINNDTLDSDIVPGTPQLSKKKINNTKTTTMTTPQRTWPGKIDKPLGFHDGKTSLIPSSEDGCSQQSADLFDSQSLPDNQISYYDSGMHSMLGQKTNCQSSVDKINEQTGPPVKKKKKNESLFVSSAVLSSFLANHPFNNIGLQVVRVLLCALERKDTFKYSRYHYEEIKEAVDAIINFINCIEKEEDIYYGYVSFCVPVAVDSIEKICFDYDNEDYDDDIEEMERLILMKIILELCNIKSICERTISMIISKIHSLEKLYTGENKLAPSGIDYKIMGLGFCVDLVMNKYLEMFLKNYTETKIDWKRKFNQSKTSENFIITIVEEFKLIYKTNRLIFPQFGFLIKDIWKRLVEKIQPSD</sequence>
<accession>A0A834XSE7</accession>
<organism evidence="1 2">
    <name type="scientific">Aphidius gifuensis</name>
    <name type="common">Parasitoid wasp</name>
    <dbReference type="NCBI Taxonomy" id="684658"/>
    <lineage>
        <taxon>Eukaryota</taxon>
        <taxon>Metazoa</taxon>
        <taxon>Ecdysozoa</taxon>
        <taxon>Arthropoda</taxon>
        <taxon>Hexapoda</taxon>
        <taxon>Insecta</taxon>
        <taxon>Pterygota</taxon>
        <taxon>Neoptera</taxon>
        <taxon>Endopterygota</taxon>
        <taxon>Hymenoptera</taxon>
        <taxon>Apocrita</taxon>
        <taxon>Ichneumonoidea</taxon>
        <taxon>Braconidae</taxon>
        <taxon>Aphidiinae</taxon>
        <taxon>Aphidius</taxon>
    </lineage>
</organism>
<name>A0A834XSE7_APHGI</name>